<feature type="compositionally biased region" description="Basic residues" evidence="1">
    <location>
        <begin position="62"/>
        <end position="71"/>
    </location>
</feature>
<keyword evidence="2" id="KW-0346">Stress response</keyword>
<feature type="region of interest" description="Disordered" evidence="1">
    <location>
        <begin position="126"/>
        <end position="149"/>
    </location>
</feature>
<protein>
    <submittedName>
        <fullName evidence="2">Heat shock transcription factor A1d</fullName>
    </submittedName>
</protein>
<accession>A0A2P2JHT6</accession>
<evidence type="ECO:0000256" key="1">
    <source>
        <dbReference type="SAM" id="MobiDB-lite"/>
    </source>
</evidence>
<dbReference type="EMBL" id="GGEC01012522">
    <property type="protein sequence ID" value="MBW93005.1"/>
    <property type="molecule type" value="Transcribed_RNA"/>
</dbReference>
<dbReference type="AlphaFoldDB" id="A0A2P2JHT6"/>
<dbReference type="EMBL" id="GGEC01012521">
    <property type="protein sequence ID" value="MBW93004.1"/>
    <property type="molecule type" value="Transcribed_RNA"/>
</dbReference>
<sequence length="344" mass="38193">MQELVRLRQQQQATDHQLQIVGQRVQVMEQRQQQMMSFLAKAMQSPGFLNQLVQQQNENNRRIARGSKKRRLAGEEEENSVGRDGNTFTEGQIVKFHSSMNEAAKAMMHQILKMNSSPMLEPSINNSTPLLIGNTPSSSTVDSSSSSSQISGLTLSEVPAVGDSSFLPVESRFPANHVSTANSEVQSPPYLVTDQVKTNYCTEKHIHNPGQVTPVLNSSEMSESSIAISNTTFVWDKTRNAEYIHSVTPALDVTITEETDVPSPDQNVDILVDAMPRLPSINDAFWEQILAAGDTDEIHPIMQESSVSIESELISWEENGWNKVQQMNHLTEQMGLLTSEGKRG</sequence>
<feature type="region of interest" description="Disordered" evidence="1">
    <location>
        <begin position="59"/>
        <end position="87"/>
    </location>
</feature>
<evidence type="ECO:0000313" key="2">
    <source>
        <dbReference type="EMBL" id="MBW93005.1"/>
    </source>
</evidence>
<feature type="compositionally biased region" description="Low complexity" evidence="1">
    <location>
        <begin position="137"/>
        <end position="149"/>
    </location>
</feature>
<reference evidence="2" key="1">
    <citation type="submission" date="2018-02" db="EMBL/GenBank/DDBJ databases">
        <title>Rhizophora mucronata_Transcriptome.</title>
        <authorList>
            <person name="Meera S.P."/>
            <person name="Sreeshan A."/>
            <person name="Augustine A."/>
        </authorList>
    </citation>
    <scope>NUCLEOTIDE SEQUENCE</scope>
    <source>
        <tissue evidence="2">Leaf</tissue>
    </source>
</reference>
<name>A0A2P2JHT6_RHIMU</name>
<proteinExistence type="predicted"/>
<organism evidence="2">
    <name type="scientific">Rhizophora mucronata</name>
    <name type="common">Asiatic mangrove</name>
    <dbReference type="NCBI Taxonomy" id="61149"/>
    <lineage>
        <taxon>Eukaryota</taxon>
        <taxon>Viridiplantae</taxon>
        <taxon>Streptophyta</taxon>
        <taxon>Embryophyta</taxon>
        <taxon>Tracheophyta</taxon>
        <taxon>Spermatophyta</taxon>
        <taxon>Magnoliopsida</taxon>
        <taxon>eudicotyledons</taxon>
        <taxon>Gunneridae</taxon>
        <taxon>Pentapetalae</taxon>
        <taxon>rosids</taxon>
        <taxon>fabids</taxon>
        <taxon>Malpighiales</taxon>
        <taxon>Rhizophoraceae</taxon>
        <taxon>Rhizophora</taxon>
    </lineage>
</organism>